<dbReference type="Proteomes" id="UP000244912">
    <property type="component" value="Unassembled WGS sequence"/>
</dbReference>
<organism evidence="1 2">
    <name type="scientific">Palleronia abyssalis</name>
    <dbReference type="NCBI Taxonomy" id="1501240"/>
    <lineage>
        <taxon>Bacteria</taxon>
        <taxon>Pseudomonadati</taxon>
        <taxon>Pseudomonadota</taxon>
        <taxon>Alphaproteobacteria</taxon>
        <taxon>Rhodobacterales</taxon>
        <taxon>Roseobacteraceae</taxon>
        <taxon>Palleronia</taxon>
    </lineage>
</organism>
<name>A0A2R8BS36_9RHOB</name>
<evidence type="ECO:0000313" key="2">
    <source>
        <dbReference type="Proteomes" id="UP000244912"/>
    </source>
</evidence>
<gene>
    <name evidence="1" type="ORF">PAA8504_00780</name>
</gene>
<dbReference type="RefSeq" id="WP_219928900.1">
    <property type="nucleotide sequence ID" value="NZ_ONZF01000002.1"/>
</dbReference>
<protein>
    <submittedName>
        <fullName evidence="1">Uncharacterized protein</fullName>
    </submittedName>
</protein>
<dbReference type="Gene3D" id="3.90.190.10">
    <property type="entry name" value="Protein tyrosine phosphatase superfamily"/>
    <property type="match status" value="1"/>
</dbReference>
<keyword evidence="2" id="KW-1185">Reference proteome</keyword>
<evidence type="ECO:0000313" key="1">
    <source>
        <dbReference type="EMBL" id="SPJ22979.1"/>
    </source>
</evidence>
<sequence length="120" mass="13328">MEKLVRRSAALADLLFLGLVVYLGALQLTGNFHVVSPDTVFRSVQLDGQALIRWIRKNGIASVLNLRGDNTGTDWHEAELAVTDRLGIQHIDFRMSASPNWNSPKSSGCCRSFATRRSPF</sequence>
<dbReference type="EMBL" id="ONZF01000002">
    <property type="protein sequence ID" value="SPJ22979.1"/>
    <property type="molecule type" value="Genomic_DNA"/>
</dbReference>
<reference evidence="1 2" key="1">
    <citation type="submission" date="2018-03" db="EMBL/GenBank/DDBJ databases">
        <authorList>
            <person name="Keele B.F."/>
        </authorList>
    </citation>
    <scope>NUCLEOTIDE SEQUENCE [LARGE SCALE GENOMIC DNA]</scope>
    <source>
        <strain evidence="1 2">CECT 8504</strain>
    </source>
</reference>
<dbReference type="AlphaFoldDB" id="A0A2R8BS36"/>
<proteinExistence type="predicted"/>
<accession>A0A2R8BS36</accession>
<dbReference type="InterPro" id="IPR029021">
    <property type="entry name" value="Prot-tyrosine_phosphatase-like"/>
</dbReference>